<evidence type="ECO:0000313" key="3">
    <source>
        <dbReference type="Proteomes" id="UP001234178"/>
    </source>
</evidence>
<dbReference type="EMBL" id="JAOYFB010000036">
    <property type="protein sequence ID" value="KAK4018281.1"/>
    <property type="molecule type" value="Genomic_DNA"/>
</dbReference>
<evidence type="ECO:0000256" key="1">
    <source>
        <dbReference type="SAM" id="Phobius"/>
    </source>
</evidence>
<comment type="caution">
    <text evidence="2">The sequence shown here is derived from an EMBL/GenBank/DDBJ whole genome shotgun (WGS) entry which is preliminary data.</text>
</comment>
<keyword evidence="1" id="KW-1133">Transmembrane helix</keyword>
<dbReference type="Proteomes" id="UP001234178">
    <property type="component" value="Unassembled WGS sequence"/>
</dbReference>
<accession>A0ABQ9ZZL6</accession>
<feature type="transmembrane region" description="Helical" evidence="1">
    <location>
        <begin position="44"/>
        <end position="61"/>
    </location>
</feature>
<reference evidence="2 3" key="1">
    <citation type="journal article" date="2023" name="Nucleic Acids Res.">
        <title>The hologenome of Daphnia magna reveals possible DNA methylation and microbiome-mediated evolution of the host genome.</title>
        <authorList>
            <person name="Chaturvedi A."/>
            <person name="Li X."/>
            <person name="Dhandapani V."/>
            <person name="Marshall H."/>
            <person name="Kissane S."/>
            <person name="Cuenca-Cambronero M."/>
            <person name="Asole G."/>
            <person name="Calvet F."/>
            <person name="Ruiz-Romero M."/>
            <person name="Marangio P."/>
            <person name="Guigo R."/>
            <person name="Rago D."/>
            <person name="Mirbahai L."/>
            <person name="Eastwood N."/>
            <person name="Colbourne J.K."/>
            <person name="Zhou J."/>
            <person name="Mallon E."/>
            <person name="Orsini L."/>
        </authorList>
    </citation>
    <scope>NUCLEOTIDE SEQUENCE [LARGE SCALE GENOMIC DNA]</scope>
    <source>
        <strain evidence="2">LRV0_1</strain>
    </source>
</reference>
<name>A0ABQ9ZZL6_9CRUS</name>
<keyword evidence="1" id="KW-0812">Transmembrane</keyword>
<gene>
    <name evidence="2" type="ORF">OUZ56_000342</name>
</gene>
<keyword evidence="3" id="KW-1185">Reference proteome</keyword>
<sequence>MLTFKKRYGDYGELNFLIFLSCFSVRCWQPCTLTYENGRRLNKVFTLFCLCLVISIGAIQFNSTLVSNVPENTPVLNSIESFEVIL</sequence>
<evidence type="ECO:0000313" key="2">
    <source>
        <dbReference type="EMBL" id="KAK4018281.1"/>
    </source>
</evidence>
<proteinExistence type="predicted"/>
<protein>
    <submittedName>
        <fullName evidence="2">Uncharacterized protein</fullName>
    </submittedName>
</protein>
<keyword evidence="1" id="KW-0472">Membrane</keyword>
<organism evidence="2 3">
    <name type="scientific">Daphnia magna</name>
    <dbReference type="NCBI Taxonomy" id="35525"/>
    <lineage>
        <taxon>Eukaryota</taxon>
        <taxon>Metazoa</taxon>
        <taxon>Ecdysozoa</taxon>
        <taxon>Arthropoda</taxon>
        <taxon>Crustacea</taxon>
        <taxon>Branchiopoda</taxon>
        <taxon>Diplostraca</taxon>
        <taxon>Cladocera</taxon>
        <taxon>Anomopoda</taxon>
        <taxon>Daphniidae</taxon>
        <taxon>Daphnia</taxon>
    </lineage>
</organism>